<keyword evidence="3" id="KW-1185">Reference proteome</keyword>
<sequence>MFPAVNDFVNDNENIFKKHEKLILNTTLENFERSSNNKIIIVTVASILPYDDIFKYSLDMANFLVSEKQLGTKILIVLSKNLRQIQIQNSDSIANLLTDEETKNILETFIIPEFKKGDYFKGLKKGISEIKKELN</sequence>
<feature type="domain" description="TPM" evidence="1">
    <location>
        <begin position="9"/>
        <end position="132"/>
    </location>
</feature>
<gene>
    <name evidence="2" type="ORF">ACFPVY_08870</name>
</gene>
<proteinExistence type="predicted"/>
<dbReference type="Pfam" id="PF04536">
    <property type="entry name" value="TPM_phosphatase"/>
    <property type="match status" value="1"/>
</dbReference>
<reference evidence="3" key="1">
    <citation type="journal article" date="2019" name="Int. J. Syst. Evol. Microbiol.">
        <title>The Global Catalogue of Microorganisms (GCM) 10K type strain sequencing project: providing services to taxonomists for standard genome sequencing and annotation.</title>
        <authorList>
            <consortium name="The Broad Institute Genomics Platform"/>
            <consortium name="The Broad Institute Genome Sequencing Center for Infectious Disease"/>
            <person name="Wu L."/>
            <person name="Ma J."/>
        </authorList>
    </citation>
    <scope>NUCLEOTIDE SEQUENCE [LARGE SCALE GENOMIC DNA]</scope>
    <source>
        <strain evidence="3">CCUG 49679</strain>
    </source>
</reference>
<dbReference type="PANTHER" id="PTHR30373">
    <property type="entry name" value="UPF0603 PROTEIN YGCG"/>
    <property type="match status" value="1"/>
</dbReference>
<dbReference type="PANTHER" id="PTHR30373:SF2">
    <property type="entry name" value="UPF0603 PROTEIN YGCG"/>
    <property type="match status" value="1"/>
</dbReference>
<name>A0ABW1PMG6_9FLAO</name>
<protein>
    <submittedName>
        <fullName evidence="2">TPM domain-containing protein</fullName>
    </submittedName>
</protein>
<organism evidence="2 3">
    <name type="scientific">Flavobacterium qiangtangense</name>
    <dbReference type="NCBI Taxonomy" id="1442595"/>
    <lineage>
        <taxon>Bacteria</taxon>
        <taxon>Pseudomonadati</taxon>
        <taxon>Bacteroidota</taxon>
        <taxon>Flavobacteriia</taxon>
        <taxon>Flavobacteriales</taxon>
        <taxon>Flavobacteriaceae</taxon>
        <taxon>Flavobacterium</taxon>
    </lineage>
</organism>
<dbReference type="Gene3D" id="3.10.310.50">
    <property type="match status" value="1"/>
</dbReference>
<dbReference type="InterPro" id="IPR007621">
    <property type="entry name" value="TPM_dom"/>
</dbReference>
<dbReference type="Proteomes" id="UP001596287">
    <property type="component" value="Unassembled WGS sequence"/>
</dbReference>
<dbReference type="RefSeq" id="WP_379792005.1">
    <property type="nucleotide sequence ID" value="NZ_JBHSQB010000007.1"/>
</dbReference>
<evidence type="ECO:0000313" key="3">
    <source>
        <dbReference type="Proteomes" id="UP001596287"/>
    </source>
</evidence>
<evidence type="ECO:0000313" key="2">
    <source>
        <dbReference type="EMBL" id="MFC6096759.1"/>
    </source>
</evidence>
<dbReference type="EMBL" id="JBHSQB010000007">
    <property type="protein sequence ID" value="MFC6096759.1"/>
    <property type="molecule type" value="Genomic_DNA"/>
</dbReference>
<comment type="caution">
    <text evidence="2">The sequence shown here is derived from an EMBL/GenBank/DDBJ whole genome shotgun (WGS) entry which is preliminary data.</text>
</comment>
<evidence type="ECO:0000259" key="1">
    <source>
        <dbReference type="Pfam" id="PF04536"/>
    </source>
</evidence>
<accession>A0ABW1PMG6</accession>